<reference evidence="3 4" key="1">
    <citation type="submission" date="2024-04" db="EMBL/GenBank/DDBJ databases">
        <title>Phyllosticta paracitricarpa is synonymous to the EU quarantine fungus P. citricarpa based on phylogenomic analyses.</title>
        <authorList>
            <consortium name="Lawrence Berkeley National Laboratory"/>
            <person name="Van ingen-buijs V.A."/>
            <person name="Van westerhoven A.C."/>
            <person name="Haridas S."/>
            <person name="Skiadas P."/>
            <person name="Martin F."/>
            <person name="Groenewald J.Z."/>
            <person name="Crous P.W."/>
            <person name="Seidl M.F."/>
        </authorList>
    </citation>
    <scope>NUCLEOTIDE SEQUENCE [LARGE SCALE GENOMIC DNA]</scope>
    <source>
        <strain evidence="3 4">CPC 17464</strain>
    </source>
</reference>
<keyword evidence="4" id="KW-1185">Reference proteome</keyword>
<evidence type="ECO:0000259" key="2">
    <source>
        <dbReference type="Pfam" id="PF25545"/>
    </source>
</evidence>
<dbReference type="PANTHER" id="PTHR42470:SF2">
    <property type="match status" value="1"/>
</dbReference>
<feature type="region of interest" description="Disordered" evidence="1">
    <location>
        <begin position="1"/>
        <end position="157"/>
    </location>
</feature>
<evidence type="ECO:0000313" key="4">
    <source>
        <dbReference type="Proteomes" id="UP001360953"/>
    </source>
</evidence>
<dbReference type="Proteomes" id="UP001360953">
    <property type="component" value="Unassembled WGS sequence"/>
</dbReference>
<feature type="compositionally biased region" description="Polar residues" evidence="1">
    <location>
        <begin position="568"/>
        <end position="587"/>
    </location>
</feature>
<feature type="compositionally biased region" description="Low complexity" evidence="1">
    <location>
        <begin position="29"/>
        <end position="39"/>
    </location>
</feature>
<gene>
    <name evidence="3" type="ORF">J3D65DRAFT_618391</name>
</gene>
<dbReference type="InterPro" id="IPR057684">
    <property type="entry name" value="DUF7924"/>
</dbReference>
<feature type="compositionally biased region" description="Basic and acidic residues" evidence="1">
    <location>
        <begin position="42"/>
        <end position="52"/>
    </location>
</feature>
<organism evidence="3 4">
    <name type="scientific">Phyllosticta citribraziliensis</name>
    <dbReference type="NCBI Taxonomy" id="989973"/>
    <lineage>
        <taxon>Eukaryota</taxon>
        <taxon>Fungi</taxon>
        <taxon>Dikarya</taxon>
        <taxon>Ascomycota</taxon>
        <taxon>Pezizomycotina</taxon>
        <taxon>Dothideomycetes</taxon>
        <taxon>Dothideomycetes incertae sedis</taxon>
        <taxon>Botryosphaeriales</taxon>
        <taxon>Phyllostictaceae</taxon>
        <taxon>Phyllosticta</taxon>
    </lineage>
</organism>
<dbReference type="RefSeq" id="XP_066656635.1">
    <property type="nucleotide sequence ID" value="XM_066799644.1"/>
</dbReference>
<feature type="compositionally biased region" description="Low complexity" evidence="1">
    <location>
        <begin position="1"/>
        <end position="15"/>
    </location>
</feature>
<dbReference type="Pfam" id="PF25545">
    <property type="entry name" value="DUF7924"/>
    <property type="match status" value="1"/>
</dbReference>
<dbReference type="EMBL" id="JBBPEH010000004">
    <property type="protein sequence ID" value="KAK7539364.1"/>
    <property type="molecule type" value="Genomic_DNA"/>
</dbReference>
<feature type="compositionally biased region" description="Basic and acidic residues" evidence="1">
    <location>
        <begin position="121"/>
        <end position="131"/>
    </location>
</feature>
<evidence type="ECO:0000256" key="1">
    <source>
        <dbReference type="SAM" id="MobiDB-lite"/>
    </source>
</evidence>
<evidence type="ECO:0000313" key="3">
    <source>
        <dbReference type="EMBL" id="KAK7539364.1"/>
    </source>
</evidence>
<protein>
    <recommendedName>
        <fullName evidence="2">DUF7924 domain-containing protein</fullName>
    </recommendedName>
</protein>
<feature type="domain" description="DUF7924" evidence="2">
    <location>
        <begin position="297"/>
        <end position="517"/>
    </location>
</feature>
<feature type="compositionally biased region" description="Basic and acidic residues" evidence="1">
    <location>
        <begin position="89"/>
        <end position="105"/>
    </location>
</feature>
<feature type="region of interest" description="Disordered" evidence="1">
    <location>
        <begin position="522"/>
        <end position="599"/>
    </location>
</feature>
<dbReference type="PANTHER" id="PTHR42470">
    <property type="entry name" value="VAST DOMAIN-CONTAINING PROTEIN"/>
    <property type="match status" value="1"/>
</dbReference>
<name>A0ABR1LVZ2_9PEZI</name>
<accession>A0ABR1LVZ2</accession>
<proteinExistence type="predicted"/>
<dbReference type="GeneID" id="92032550"/>
<feature type="region of interest" description="Disordered" evidence="1">
    <location>
        <begin position="182"/>
        <end position="221"/>
    </location>
</feature>
<comment type="caution">
    <text evidence="3">The sequence shown here is derived from an EMBL/GenBank/DDBJ whole genome shotgun (WGS) entry which is preliminary data.</text>
</comment>
<feature type="compositionally biased region" description="Acidic residues" evidence="1">
    <location>
        <begin position="190"/>
        <end position="206"/>
    </location>
</feature>
<feature type="compositionally biased region" description="Low complexity" evidence="1">
    <location>
        <begin position="529"/>
        <end position="539"/>
    </location>
</feature>
<sequence length="599" mass="67274">MAPARSSPSSSGPKSLRGCQSDSPRRSARLQSSSSPSALKGAFDRPETRETAESIPLDPPTEQGAGRKRKRNEDIDQAVECSSVPPKEQGTDRKRKRSEDTERPVEQILRPLERSSPVKNQELEAREREAGEQEAGEEETSQNARKSLTLEPDDEAAPQSYFTGTWYEARDPVDHWVNHDVWPPNFAESNEPEPEIEPESENEPEEMSTLSRTPSARRQAKNRFSKEVWDIELPQAEINAPNTPDTRARLLKSQCVIDYWTKHSKMPKDGLTKSAEETCRRVLESSQTGPPRDADYFRRVSKRLQSKGETKVVQDIGPLVAPRVEPLYFGGDDSLEYLTESVDETWSLCVPILGPHPPRPDYAAGFHREIAFTERQLSVLKRFGNGEDDSLVRVTKSLSFPFFSFEAKAGGVDLAEAEQQNVEDALIASRGVIELFKRANLAHEIDREILAFSVVYNDHEVRIFAHFADVQRSHPRFYRHQIDQKLISQADCATHKMVNYIYKVWAREHWERICRAIDTLATRPGYTPSTSSQASVSVSGNRTPQSGSMGPPSEPRSASVPPLAPRPTSASNNVRSQRDLTPNTSPTRDTKKPKKSGYS</sequence>